<dbReference type="InterPro" id="IPR017896">
    <property type="entry name" value="4Fe4S_Fe-S-bd"/>
</dbReference>
<evidence type="ECO:0000256" key="4">
    <source>
        <dbReference type="ARBA" id="ARBA00023014"/>
    </source>
</evidence>
<dbReference type="InterPro" id="IPR012349">
    <property type="entry name" value="Split_barrel_FMN-bd"/>
</dbReference>
<name>A0A9D2GGT3_9FIRM</name>
<dbReference type="PROSITE" id="PS51379">
    <property type="entry name" value="4FE4S_FER_2"/>
    <property type="match status" value="2"/>
</dbReference>
<keyword evidence="2" id="KW-0479">Metal-binding</keyword>
<accession>A0A9D2GGT3</accession>
<dbReference type="Proteomes" id="UP000824101">
    <property type="component" value="Unassembled WGS sequence"/>
</dbReference>
<feature type="domain" description="4Fe-4S ferredoxin-type" evidence="5">
    <location>
        <begin position="150"/>
        <end position="179"/>
    </location>
</feature>
<dbReference type="Gene3D" id="3.30.70.20">
    <property type="match status" value="1"/>
</dbReference>
<dbReference type="SUPFAM" id="SSF50475">
    <property type="entry name" value="FMN-binding split barrel"/>
    <property type="match status" value="1"/>
</dbReference>
<dbReference type="InterPro" id="IPR050572">
    <property type="entry name" value="Fe-S_Ferredoxin"/>
</dbReference>
<keyword evidence="4" id="KW-0411">Iron-sulfur</keyword>
<comment type="caution">
    <text evidence="6">The sequence shown here is derived from an EMBL/GenBank/DDBJ whole genome shotgun (WGS) entry which is preliminary data.</text>
</comment>
<evidence type="ECO:0000313" key="6">
    <source>
        <dbReference type="EMBL" id="HIZ78647.1"/>
    </source>
</evidence>
<dbReference type="InterPro" id="IPR017900">
    <property type="entry name" value="4Fe4S_Fe_S_CS"/>
</dbReference>
<dbReference type="SUPFAM" id="SSF54862">
    <property type="entry name" value="4Fe-4S ferredoxins"/>
    <property type="match status" value="1"/>
</dbReference>
<evidence type="ECO:0000259" key="5">
    <source>
        <dbReference type="PROSITE" id="PS51379"/>
    </source>
</evidence>
<keyword evidence="1" id="KW-0004">4Fe-4S</keyword>
<evidence type="ECO:0000256" key="3">
    <source>
        <dbReference type="ARBA" id="ARBA00023004"/>
    </source>
</evidence>
<dbReference type="Gene3D" id="2.30.110.10">
    <property type="entry name" value="Electron Transport, Fmn-binding Protein, Chain A"/>
    <property type="match status" value="1"/>
</dbReference>
<sequence length="210" mass="23720">MEVQDYFSYLTNEIHSVVAATADDSGQPVTCVIDIMDWDDGGVYFLTAKGKGFYKRLTRKKFISITGMKGPDTLSCRSLTLRGSVRELGQEPLSRLLEKNPYMTSIYPDARSGENLTVFQLFRGTGEWFDLSSRPIRRDSFSFGGAEESGEYFFITDRCVLCRLCYSKCPQKCIDISQRPAVIRQENCLRCGNCYDTCLARAIIKKKADG</sequence>
<dbReference type="PANTHER" id="PTHR43687">
    <property type="entry name" value="ADENYLYLSULFATE REDUCTASE, BETA SUBUNIT"/>
    <property type="match status" value="1"/>
</dbReference>
<dbReference type="AlphaFoldDB" id="A0A9D2GGT3"/>
<evidence type="ECO:0000256" key="2">
    <source>
        <dbReference type="ARBA" id="ARBA00022723"/>
    </source>
</evidence>
<dbReference type="EMBL" id="DXBC01000041">
    <property type="protein sequence ID" value="HIZ78647.1"/>
    <property type="molecule type" value="Genomic_DNA"/>
</dbReference>
<dbReference type="GO" id="GO:0046872">
    <property type="term" value="F:metal ion binding"/>
    <property type="evidence" value="ECO:0007669"/>
    <property type="project" value="UniProtKB-KW"/>
</dbReference>
<evidence type="ECO:0000313" key="7">
    <source>
        <dbReference type="Proteomes" id="UP000824101"/>
    </source>
</evidence>
<organism evidence="6 7">
    <name type="scientific">Candidatus Lachnoclostridium stercorigallinarum</name>
    <dbReference type="NCBI Taxonomy" id="2838634"/>
    <lineage>
        <taxon>Bacteria</taxon>
        <taxon>Bacillati</taxon>
        <taxon>Bacillota</taxon>
        <taxon>Clostridia</taxon>
        <taxon>Lachnospirales</taxon>
        <taxon>Lachnospiraceae</taxon>
    </lineage>
</organism>
<reference evidence="6" key="1">
    <citation type="journal article" date="2021" name="PeerJ">
        <title>Extensive microbial diversity within the chicken gut microbiome revealed by metagenomics and culture.</title>
        <authorList>
            <person name="Gilroy R."/>
            <person name="Ravi A."/>
            <person name="Getino M."/>
            <person name="Pursley I."/>
            <person name="Horton D.L."/>
            <person name="Alikhan N.F."/>
            <person name="Baker D."/>
            <person name="Gharbi K."/>
            <person name="Hall N."/>
            <person name="Watson M."/>
            <person name="Adriaenssens E.M."/>
            <person name="Foster-Nyarko E."/>
            <person name="Jarju S."/>
            <person name="Secka A."/>
            <person name="Antonio M."/>
            <person name="Oren A."/>
            <person name="Chaudhuri R.R."/>
            <person name="La Ragione R."/>
            <person name="Hildebrand F."/>
            <person name="Pallen M.J."/>
        </authorList>
    </citation>
    <scope>NUCLEOTIDE SEQUENCE</scope>
    <source>
        <strain evidence="6">ChiBcec1-1093</strain>
    </source>
</reference>
<dbReference type="PANTHER" id="PTHR43687:SF4">
    <property type="entry name" value="BLR5484 PROTEIN"/>
    <property type="match status" value="1"/>
</dbReference>
<dbReference type="GO" id="GO:0051539">
    <property type="term" value="F:4 iron, 4 sulfur cluster binding"/>
    <property type="evidence" value="ECO:0007669"/>
    <property type="project" value="UniProtKB-KW"/>
</dbReference>
<feature type="domain" description="4Fe-4S ferredoxin-type" evidence="5">
    <location>
        <begin position="180"/>
        <end position="208"/>
    </location>
</feature>
<keyword evidence="3" id="KW-0408">Iron</keyword>
<dbReference type="PROSITE" id="PS00198">
    <property type="entry name" value="4FE4S_FER_1"/>
    <property type="match status" value="1"/>
</dbReference>
<reference evidence="6" key="2">
    <citation type="submission" date="2021-04" db="EMBL/GenBank/DDBJ databases">
        <authorList>
            <person name="Gilroy R."/>
        </authorList>
    </citation>
    <scope>NUCLEOTIDE SEQUENCE</scope>
    <source>
        <strain evidence="6">ChiBcec1-1093</strain>
    </source>
</reference>
<proteinExistence type="predicted"/>
<evidence type="ECO:0000256" key="1">
    <source>
        <dbReference type="ARBA" id="ARBA00022485"/>
    </source>
</evidence>
<protein>
    <submittedName>
        <fullName evidence="6">4Fe-4S binding protein</fullName>
    </submittedName>
</protein>
<dbReference type="Pfam" id="PF13237">
    <property type="entry name" value="Fer4_10"/>
    <property type="match status" value="1"/>
</dbReference>
<gene>
    <name evidence="6" type="ORF">IAA17_02515</name>
</gene>